<protein>
    <submittedName>
        <fullName evidence="1">Uncharacterized protein</fullName>
    </submittedName>
</protein>
<gene>
    <name evidence="1" type="ORF">E1294_45425</name>
</gene>
<accession>A0A4R4W659</accession>
<dbReference type="OrthoDB" id="3536525at2"/>
<name>A0A4R4W659_9ACTN</name>
<keyword evidence="2" id="KW-1185">Reference proteome</keyword>
<dbReference type="AlphaFoldDB" id="A0A4R4W659"/>
<evidence type="ECO:0000313" key="1">
    <source>
        <dbReference type="EMBL" id="TDD11154.1"/>
    </source>
</evidence>
<comment type="caution">
    <text evidence="1">The sequence shown here is derived from an EMBL/GenBank/DDBJ whole genome shotgun (WGS) entry which is preliminary data.</text>
</comment>
<reference evidence="1 2" key="1">
    <citation type="submission" date="2019-03" db="EMBL/GenBank/DDBJ databases">
        <title>Draft genome sequences of novel Actinobacteria.</title>
        <authorList>
            <person name="Sahin N."/>
            <person name="Ay H."/>
            <person name="Saygin H."/>
        </authorList>
    </citation>
    <scope>NUCLEOTIDE SEQUENCE [LARGE SCALE GENOMIC DNA]</scope>
    <source>
        <strain evidence="1 2">KC712</strain>
    </source>
</reference>
<evidence type="ECO:0000313" key="2">
    <source>
        <dbReference type="Proteomes" id="UP000294543"/>
    </source>
</evidence>
<dbReference type="RefSeq" id="WP_132517930.1">
    <property type="nucleotide sequence ID" value="NZ_SMKP01000222.1"/>
</dbReference>
<organism evidence="1 2">
    <name type="scientific">Nonomuraea diastatica</name>
    <dbReference type="NCBI Taxonomy" id="1848329"/>
    <lineage>
        <taxon>Bacteria</taxon>
        <taxon>Bacillati</taxon>
        <taxon>Actinomycetota</taxon>
        <taxon>Actinomycetes</taxon>
        <taxon>Streptosporangiales</taxon>
        <taxon>Streptosporangiaceae</taxon>
        <taxon>Nonomuraea</taxon>
    </lineage>
</organism>
<dbReference type="Proteomes" id="UP000294543">
    <property type="component" value="Unassembled WGS sequence"/>
</dbReference>
<sequence>MTAGLTFPLLVSTGPAQAESGTTAPAAAAPSEAVLSCAIRTAPKYPITFTPPLRDAAARHTEGKGVVLLERCSSPNGNLADIASGRMDVSITATASCRSVADLRATGTVTWRDANGRVAGTSKLTAPRQGGAAPGDSLLEGDVVSGRLTGRHFSGSATMTSDLRDCTVPSGLTELTGSGRLSFA</sequence>
<dbReference type="EMBL" id="SMKP01000222">
    <property type="protein sequence ID" value="TDD11154.1"/>
    <property type="molecule type" value="Genomic_DNA"/>
</dbReference>
<proteinExistence type="predicted"/>